<dbReference type="OrthoDB" id="4307003at2"/>
<dbReference type="PANTHER" id="PTHR43680:SF2">
    <property type="entry name" value="NITRATE REDUCTASE MOLYBDENUM COFACTOR ASSEMBLY CHAPERONE NARJ"/>
    <property type="match status" value="1"/>
</dbReference>
<comment type="caution">
    <text evidence="2">The sequence shown here is derived from an EMBL/GenBank/DDBJ whole genome shotgun (WGS) entry which is preliminary data.</text>
</comment>
<dbReference type="RefSeq" id="WP_060566209.1">
    <property type="nucleotide sequence ID" value="NZ_CP040006.1"/>
</dbReference>
<keyword evidence="1" id="KW-0534">Nitrate assimilation</keyword>
<sequence>MSTFVGIPRIPTAAPETEMDPQDARGVRMAVSVLLDYPGDDFETKLDAVEEALANLPEPASASLATFVSYARAAGLRAMQTTYVETFDQRRRCALGLTYYTHGDTRGRGQAILAFKEILRRAGFEMEREELPDHLPVVLEFAAFDETGTAEGLLRSNREGIEVIRTALRAADSPYAPLLDALVATLPEPDEKTIEGFRKLISQGPPTELVGVGDLSATPFPTSNSTMGR</sequence>
<proteinExistence type="predicted"/>
<dbReference type="GO" id="GO:0042128">
    <property type="term" value="P:nitrate assimilation"/>
    <property type="evidence" value="ECO:0007669"/>
    <property type="project" value="UniProtKB-KW"/>
</dbReference>
<organism evidence="2 3">
    <name type="scientific">Schaalia odontolytica</name>
    <dbReference type="NCBI Taxonomy" id="1660"/>
    <lineage>
        <taxon>Bacteria</taxon>
        <taxon>Bacillati</taxon>
        <taxon>Actinomycetota</taxon>
        <taxon>Actinomycetes</taxon>
        <taxon>Actinomycetales</taxon>
        <taxon>Actinomycetaceae</taxon>
        <taxon>Schaalia</taxon>
    </lineage>
</organism>
<dbReference type="GO" id="GO:0016530">
    <property type="term" value="F:metallochaperone activity"/>
    <property type="evidence" value="ECO:0007669"/>
    <property type="project" value="TreeGrafter"/>
</dbReference>
<dbReference type="GO" id="GO:0051131">
    <property type="term" value="P:chaperone-mediated protein complex assembly"/>
    <property type="evidence" value="ECO:0007669"/>
    <property type="project" value="InterPro"/>
</dbReference>
<dbReference type="InterPro" id="IPR003765">
    <property type="entry name" value="NO3_reductase_chaperone_NarJ"/>
</dbReference>
<dbReference type="Proteomes" id="UP000054686">
    <property type="component" value="Unassembled WGS sequence"/>
</dbReference>
<evidence type="ECO:0000256" key="1">
    <source>
        <dbReference type="ARBA" id="ARBA00023063"/>
    </source>
</evidence>
<dbReference type="Pfam" id="PF02613">
    <property type="entry name" value="Nitrate_red_del"/>
    <property type="match status" value="1"/>
</dbReference>
<reference evidence="2 3" key="1">
    <citation type="submission" date="2015-10" db="EMBL/GenBank/DDBJ databases">
        <title>Draft Genome of Actinomyces odontolyticus subsp. actinosynbacter strain XH001.</title>
        <authorList>
            <person name="Mclean J.S."/>
            <person name="He X."/>
        </authorList>
    </citation>
    <scope>NUCLEOTIDE SEQUENCE [LARGE SCALE GENOMIC DNA]</scope>
    <source>
        <strain evidence="2 3">XH001</strain>
    </source>
</reference>
<dbReference type="GO" id="GO:0051082">
    <property type="term" value="F:unfolded protein binding"/>
    <property type="evidence" value="ECO:0007669"/>
    <property type="project" value="InterPro"/>
</dbReference>
<dbReference type="Gene3D" id="1.10.3480.10">
    <property type="entry name" value="TorD-like"/>
    <property type="match status" value="1"/>
</dbReference>
<dbReference type="NCBIfam" id="TIGR00684">
    <property type="entry name" value="narJ"/>
    <property type="match status" value="1"/>
</dbReference>
<dbReference type="InterPro" id="IPR036411">
    <property type="entry name" value="TorD-like_sf"/>
</dbReference>
<dbReference type="SUPFAM" id="SSF89155">
    <property type="entry name" value="TorD-like"/>
    <property type="match status" value="1"/>
</dbReference>
<protein>
    <submittedName>
        <fullName evidence="2">Nitrate reductase</fullName>
    </submittedName>
</protein>
<evidence type="ECO:0000313" key="3">
    <source>
        <dbReference type="Proteomes" id="UP000054686"/>
    </source>
</evidence>
<dbReference type="PANTHER" id="PTHR43680">
    <property type="entry name" value="NITRATE REDUCTASE MOLYBDENUM COFACTOR ASSEMBLY CHAPERONE"/>
    <property type="match status" value="1"/>
</dbReference>
<dbReference type="EMBL" id="LLVT01000001">
    <property type="protein sequence ID" value="KSW13448.1"/>
    <property type="molecule type" value="Genomic_DNA"/>
</dbReference>
<evidence type="ECO:0000313" key="2">
    <source>
        <dbReference type="EMBL" id="KSW13448.1"/>
    </source>
</evidence>
<name>A0A0V8RZK6_9ACTO</name>
<dbReference type="InterPro" id="IPR020945">
    <property type="entry name" value="DMSO/NO3_reduct_chaperone"/>
</dbReference>
<gene>
    <name evidence="2" type="ORF">APY09_03645</name>
</gene>
<accession>A0A0V8RZK6</accession>
<dbReference type="AlphaFoldDB" id="A0A0V8RZK6"/>